<reference evidence="3" key="1">
    <citation type="submission" date="2016-10" db="EMBL/GenBank/DDBJ databases">
        <authorList>
            <person name="Varghese N."/>
            <person name="Submissions S."/>
        </authorList>
    </citation>
    <scope>NUCLEOTIDE SEQUENCE [LARGE SCALE GENOMIC DNA]</scope>
    <source>
        <strain evidence="3">IBRC-M 10403</strain>
    </source>
</reference>
<name>A0A1G6X825_9PSEU</name>
<evidence type="ECO:0000256" key="1">
    <source>
        <dbReference type="SAM" id="Phobius"/>
    </source>
</evidence>
<feature type="transmembrane region" description="Helical" evidence="1">
    <location>
        <begin position="314"/>
        <end position="331"/>
    </location>
</feature>
<feature type="transmembrane region" description="Helical" evidence="1">
    <location>
        <begin position="265"/>
        <end position="284"/>
    </location>
</feature>
<feature type="transmembrane region" description="Helical" evidence="1">
    <location>
        <begin position="407"/>
        <end position="433"/>
    </location>
</feature>
<feature type="transmembrane region" description="Helical" evidence="1">
    <location>
        <begin position="29"/>
        <end position="49"/>
    </location>
</feature>
<feature type="transmembrane region" description="Helical" evidence="1">
    <location>
        <begin position="374"/>
        <end position="395"/>
    </location>
</feature>
<keyword evidence="1" id="KW-1133">Transmembrane helix</keyword>
<dbReference type="EMBL" id="FMZZ01000016">
    <property type="protein sequence ID" value="SDD73447.1"/>
    <property type="molecule type" value="Genomic_DNA"/>
</dbReference>
<dbReference type="InterPro" id="IPR019286">
    <property type="entry name" value="DUF2339_TM"/>
</dbReference>
<feature type="transmembrane region" description="Helical" evidence="1">
    <location>
        <begin position="336"/>
        <end position="354"/>
    </location>
</feature>
<protein>
    <submittedName>
        <fullName evidence="2">Predicted membrane protein</fullName>
    </submittedName>
</protein>
<feature type="transmembrane region" description="Helical" evidence="1">
    <location>
        <begin position="210"/>
        <end position="229"/>
    </location>
</feature>
<feature type="transmembrane region" description="Helical" evidence="1">
    <location>
        <begin position="241"/>
        <end position="259"/>
    </location>
</feature>
<dbReference type="Proteomes" id="UP000199501">
    <property type="component" value="Unassembled WGS sequence"/>
</dbReference>
<feature type="transmembrane region" description="Helical" evidence="1">
    <location>
        <begin position="471"/>
        <end position="492"/>
    </location>
</feature>
<gene>
    <name evidence="2" type="ORF">SAMN05216174_116119</name>
</gene>
<accession>A0A1G6X825</accession>
<evidence type="ECO:0000313" key="3">
    <source>
        <dbReference type="Proteomes" id="UP000199501"/>
    </source>
</evidence>
<keyword evidence="3" id="KW-1185">Reference proteome</keyword>
<feature type="transmembrane region" description="Helical" evidence="1">
    <location>
        <begin position="141"/>
        <end position="160"/>
    </location>
</feature>
<dbReference type="STRING" id="1271860.SAMN05216174_116119"/>
<proteinExistence type="predicted"/>
<organism evidence="2 3">
    <name type="scientific">Actinokineospora iranica</name>
    <dbReference type="NCBI Taxonomy" id="1271860"/>
    <lineage>
        <taxon>Bacteria</taxon>
        <taxon>Bacillati</taxon>
        <taxon>Actinomycetota</taxon>
        <taxon>Actinomycetes</taxon>
        <taxon>Pseudonocardiales</taxon>
        <taxon>Pseudonocardiaceae</taxon>
        <taxon>Actinokineospora</taxon>
    </lineage>
</organism>
<dbReference type="Pfam" id="PF10101">
    <property type="entry name" value="DUF2339"/>
    <property type="match status" value="2"/>
</dbReference>
<dbReference type="PANTHER" id="PTHR38434:SF1">
    <property type="entry name" value="BLL2549 PROTEIN"/>
    <property type="match status" value="1"/>
</dbReference>
<feature type="transmembrane region" description="Helical" evidence="1">
    <location>
        <begin position="498"/>
        <end position="516"/>
    </location>
</feature>
<evidence type="ECO:0000313" key="2">
    <source>
        <dbReference type="EMBL" id="SDD73447.1"/>
    </source>
</evidence>
<feature type="transmembrane region" description="Helical" evidence="1">
    <location>
        <begin position="61"/>
        <end position="78"/>
    </location>
</feature>
<feature type="transmembrane region" description="Helical" evidence="1">
    <location>
        <begin position="291"/>
        <end position="308"/>
    </location>
</feature>
<keyword evidence="1" id="KW-0472">Membrane</keyword>
<feature type="transmembrane region" description="Helical" evidence="1">
    <location>
        <begin position="439"/>
        <end position="459"/>
    </location>
</feature>
<dbReference type="AlphaFoldDB" id="A0A1G6X825"/>
<dbReference type="PANTHER" id="PTHR38434">
    <property type="entry name" value="BLL2549 PROTEIN"/>
    <property type="match status" value="1"/>
</dbReference>
<feature type="transmembrane region" description="Helical" evidence="1">
    <location>
        <begin position="90"/>
        <end position="110"/>
    </location>
</feature>
<feature type="transmembrane region" description="Helical" evidence="1">
    <location>
        <begin position="116"/>
        <end position="134"/>
    </location>
</feature>
<sequence length="534" mass="53597">MGQWQPMAPGGAGPSLVERLGREGAGSRLLAWVGAAVTLLGIVLLLVLAVQRGWLGPLPRVLGGAAFGLALVGTGMWLHRSPSGRTGALALAATGIATLYLAVVAATTLYGFLPTALGLGFGLAVAVGGLWLAARWDSETLGAAVVVGCAVCAPMITRGFTPELVTFLLAVQVATAPAQARRGWTAVAISAGVPPLFASVVCTALTQGDWPATFTALGAGAVGIALALVQLRRRVDEPAVLALLAAAAAPALFAALFLAKPSSVLVAGGVAVPLLGLWAAGRLLPGHAGDVAAAVGLVAVLEATLTWFDGRAVATVLLGEAIALALVALWTTGRRVGLAGAIGFGAIGCGFALARDLPPALLLRFDTHSPADLAGGAVVAVLILGFAITLAWVAVRLGVFPAPSKNLAPWVAAGVAALYGAAGALLCCALLLLPDRTGFLAGHAAVTVSWAVAALVLLIRGIRRVTVAAQMTGLVLVGAAVLKLVLFDLATLDGMARVTAFLGAGLILLAAGTRYARLVTTRQDSAEPAGVRQK</sequence>
<keyword evidence="1" id="KW-0812">Transmembrane</keyword>